<evidence type="ECO:0000256" key="2">
    <source>
        <dbReference type="ARBA" id="ARBA00022658"/>
    </source>
</evidence>
<evidence type="ECO:0000313" key="11">
    <source>
        <dbReference type="Proteomes" id="UP000738325"/>
    </source>
</evidence>
<dbReference type="GO" id="GO:0005085">
    <property type="term" value="F:guanyl-nucleotide exchange factor activity"/>
    <property type="evidence" value="ECO:0007669"/>
    <property type="project" value="UniProtKB-KW"/>
</dbReference>
<dbReference type="Gene3D" id="2.20.70.10">
    <property type="match status" value="1"/>
</dbReference>
<dbReference type="InterPro" id="IPR008937">
    <property type="entry name" value="Ras-like_GEF"/>
</dbReference>
<dbReference type="InterPro" id="IPR001895">
    <property type="entry name" value="RASGEF_cat_dom"/>
</dbReference>
<protein>
    <submittedName>
        <fullName evidence="10">Uncharacterized protein</fullName>
    </submittedName>
</protein>
<dbReference type="Proteomes" id="UP000738325">
    <property type="component" value="Unassembled WGS sequence"/>
</dbReference>
<dbReference type="Gene3D" id="1.10.840.10">
    <property type="entry name" value="Ras guanine-nucleotide exchange factors catalytic domain"/>
    <property type="match status" value="1"/>
</dbReference>
<dbReference type="InterPro" id="IPR056685">
    <property type="entry name" value="DUF7783"/>
</dbReference>
<proteinExistence type="predicted"/>
<feature type="compositionally biased region" description="Polar residues" evidence="5">
    <location>
        <begin position="250"/>
        <end position="267"/>
    </location>
</feature>
<dbReference type="Pfam" id="PF23518">
    <property type="entry name" value="WW_2"/>
    <property type="match status" value="1"/>
</dbReference>
<evidence type="ECO:0000259" key="9">
    <source>
        <dbReference type="PROSITE" id="PS50212"/>
    </source>
</evidence>
<dbReference type="Pfam" id="PF00618">
    <property type="entry name" value="RasGEF_N"/>
    <property type="match status" value="1"/>
</dbReference>
<dbReference type="FunFam" id="2.30.30.40:FF:000072">
    <property type="entry name" value="Unconventional Myosin IB"/>
    <property type="match status" value="1"/>
</dbReference>
<dbReference type="PROSITE" id="PS50212">
    <property type="entry name" value="RASGEF_NTER"/>
    <property type="match status" value="1"/>
</dbReference>
<feature type="domain" description="WW" evidence="8">
    <location>
        <begin position="145"/>
        <end position="172"/>
    </location>
</feature>
<evidence type="ECO:0000256" key="5">
    <source>
        <dbReference type="SAM" id="MobiDB-lite"/>
    </source>
</evidence>
<dbReference type="SMART" id="SM00229">
    <property type="entry name" value="RasGEFN"/>
    <property type="match status" value="1"/>
</dbReference>
<evidence type="ECO:0000259" key="7">
    <source>
        <dbReference type="PROSITE" id="PS50009"/>
    </source>
</evidence>
<name>A0A9P6RS00_9FUNG</name>
<dbReference type="GO" id="GO:0005886">
    <property type="term" value="C:plasma membrane"/>
    <property type="evidence" value="ECO:0007669"/>
    <property type="project" value="TreeGrafter"/>
</dbReference>
<dbReference type="PROSITE" id="PS50020">
    <property type="entry name" value="WW_DOMAIN_2"/>
    <property type="match status" value="1"/>
</dbReference>
<dbReference type="GO" id="GO:0007265">
    <property type="term" value="P:Ras protein signal transduction"/>
    <property type="evidence" value="ECO:0007669"/>
    <property type="project" value="TreeGrafter"/>
</dbReference>
<dbReference type="Pfam" id="PF25006">
    <property type="entry name" value="DUF7783"/>
    <property type="match status" value="1"/>
</dbReference>
<evidence type="ECO:0000256" key="4">
    <source>
        <dbReference type="PROSITE-ProRule" id="PRU00192"/>
    </source>
</evidence>
<gene>
    <name evidence="10" type="ORF">BGZ99_000906</name>
</gene>
<dbReference type="Pfam" id="PF00018">
    <property type="entry name" value="SH3_1"/>
    <property type="match status" value="1"/>
</dbReference>
<dbReference type="InterPro" id="IPR000651">
    <property type="entry name" value="Ras-like_Gua-exchang_fac_N"/>
</dbReference>
<comment type="caution">
    <text evidence="10">The sequence shown here is derived from an EMBL/GenBank/DDBJ whole genome shotgun (WGS) entry which is preliminary data.</text>
</comment>
<accession>A0A9P6RS00</accession>
<dbReference type="SMART" id="SM00147">
    <property type="entry name" value="RasGEF"/>
    <property type="match status" value="1"/>
</dbReference>
<dbReference type="InterPro" id="IPR057827">
    <property type="entry name" value="WW_fungi"/>
</dbReference>
<dbReference type="InterPro" id="IPR001202">
    <property type="entry name" value="WW_dom"/>
</dbReference>
<dbReference type="CDD" id="cd00201">
    <property type="entry name" value="WW"/>
    <property type="match status" value="1"/>
</dbReference>
<keyword evidence="1 4" id="KW-0728">SH3 domain</keyword>
<dbReference type="CDD" id="cd06224">
    <property type="entry name" value="REM"/>
    <property type="match status" value="1"/>
</dbReference>
<dbReference type="InterPro" id="IPR036028">
    <property type="entry name" value="SH3-like_dom_sf"/>
</dbReference>
<evidence type="ECO:0000256" key="1">
    <source>
        <dbReference type="ARBA" id="ARBA00022443"/>
    </source>
</evidence>
<feature type="domain" description="SH3" evidence="6">
    <location>
        <begin position="66"/>
        <end position="125"/>
    </location>
</feature>
<feature type="region of interest" description="Disordered" evidence="5">
    <location>
        <begin position="165"/>
        <end position="317"/>
    </location>
</feature>
<evidence type="ECO:0000313" key="10">
    <source>
        <dbReference type="EMBL" id="KAG0325251.1"/>
    </source>
</evidence>
<dbReference type="PROSITE" id="PS00720">
    <property type="entry name" value="RASGEF"/>
    <property type="match status" value="1"/>
</dbReference>
<dbReference type="OrthoDB" id="546434at2759"/>
<dbReference type="Gene3D" id="1.20.870.10">
    <property type="entry name" value="Son of sevenless (SoS) protein Chain: S domain 1"/>
    <property type="match status" value="1"/>
</dbReference>
<dbReference type="PROSITE" id="PS01159">
    <property type="entry name" value="WW_DOMAIN_1"/>
    <property type="match status" value="1"/>
</dbReference>
<dbReference type="PANTHER" id="PTHR23113">
    <property type="entry name" value="GUANINE NUCLEOTIDE EXCHANGE FACTOR"/>
    <property type="match status" value="1"/>
</dbReference>
<dbReference type="InterPro" id="IPR019804">
    <property type="entry name" value="Ras_G-nucl-exch_fac_CS"/>
</dbReference>
<evidence type="ECO:0000259" key="8">
    <source>
        <dbReference type="PROSITE" id="PS50020"/>
    </source>
</evidence>
<sequence>MDLATIPASQTQPEAQQPPTGPRNTSASLPHLNTSTISSTDNHVDILQGNNNINIIGGDEEDDDTEPFLVVRALYPFLSEDQTSMSFQKNDLIQVLTQQESGWWYGYCRGNRGWFPSNYVEVITNDDFEGLSEDESDEAASNDLWLPQTTADGQVFYFNTRTSESSWTLPDSSLALDEKDEEDGIYAIRPRERGESNLGDSARRNGTTTSTLSTSTSDGGAPSSDVASRDGTDMNNINGNMRASREPTDTDSQAGSTRPSSWQTSAIPTRAGSPVSQGPPTALTDLRKPSVWETPSGDASSTALPPLPAVSNPFESEPTWESLADHTTGALQNLLHSAENGFKAYYQIQATQIVEAIRVMLYASGTVDKDSEPIRLHRGLKLYHRQIMAALSKLVLSAKMASSFWPADGAVTKMLADANDVAQAVHQFIFTAQSAGVTVHEVDAKLVLDPSGPFESQPAQQLSRAVSNASRISSTASVSAASVATTSVSTNYQGLSRAASSSSSIIHQLDYYTKSSTKALNVLSQHLKKAIEVSLNPVQPQPSSRLSLGSSILNSAQSSQLVNQCHQTISQLGSLLNMVGEFYTQTLRERLKIEDQVFINVRSSKQILYNNVASLVMVIQLTTDPMVQTSVLEMALEATATAENSTIELIGFTRTLAAERETSERAKWISNKTDTSSATLVAPSMFAPQPRQSEIDIYFQDQDSDQERETSKNSRNRSNSQLSAFSIETSVTNISAPTTPGTEYTGRSQPNAFPFPHSGSSERPQSPPVSLTPAVPLVIHKPETRGEKLKKMLGDDAPAPKPKPVEQPWYMGHDYSPADISFNMEGHVRGGTLPALVERLTMHDGLDANFVATFMLTYRSFGTTEQLFALLFRRFAVTPPLGLDPSELEYWQERKMMPIRLRVFNIIKTWLETYYLEDEKDDRQILPQIREFSESTLMRETMSIPAQQLTKLVEKREASDSSFRKMVLNLTTQAPQPITPRSLKRFKFMDLDPLELARQLTIMEAKYYNRIKPVECLAKAWTSEDPDIAAKAINIKKMIETSNLYSNWINEVVLGEKEAKKRANIIKHLVAVAERLRQLNNYSMLSATTAALSQSPIHRLKRTWELVPSKTMNALATLQTVTSSAKNWADYRTELHSANPPCVPFVGVYLTDLVMIQDGNPDFLRKTDNHINFYKRVSTAEVIREIQQYQSVPYCLTAVPEIQAFIRRGMESAKSVADLYDMSLAMEPRTSGAFVLGF</sequence>
<dbReference type="SMART" id="SM00456">
    <property type="entry name" value="WW"/>
    <property type="match status" value="1"/>
</dbReference>
<dbReference type="PANTHER" id="PTHR23113:SF368">
    <property type="entry name" value="CELL DIVISION CONTROL PROTEIN 25"/>
    <property type="match status" value="1"/>
</dbReference>
<dbReference type="InterPro" id="IPR036964">
    <property type="entry name" value="RASGEF_cat_dom_sf"/>
</dbReference>
<dbReference type="SUPFAM" id="SSF48366">
    <property type="entry name" value="Ras GEF"/>
    <property type="match status" value="1"/>
</dbReference>
<dbReference type="SUPFAM" id="SSF50044">
    <property type="entry name" value="SH3-domain"/>
    <property type="match status" value="1"/>
</dbReference>
<feature type="compositionally biased region" description="Low complexity" evidence="5">
    <location>
        <begin position="207"/>
        <end position="217"/>
    </location>
</feature>
<dbReference type="CDD" id="cd00155">
    <property type="entry name" value="RasGEF"/>
    <property type="match status" value="1"/>
</dbReference>
<dbReference type="AlphaFoldDB" id="A0A9P6RS00"/>
<dbReference type="Gene3D" id="2.30.30.40">
    <property type="entry name" value="SH3 Domains"/>
    <property type="match status" value="1"/>
</dbReference>
<evidence type="ECO:0000259" key="6">
    <source>
        <dbReference type="PROSITE" id="PS50002"/>
    </source>
</evidence>
<keyword evidence="2 3" id="KW-0344">Guanine-nucleotide releasing factor</keyword>
<evidence type="ECO:0000256" key="3">
    <source>
        <dbReference type="PROSITE-ProRule" id="PRU00168"/>
    </source>
</evidence>
<dbReference type="PROSITE" id="PS50002">
    <property type="entry name" value="SH3"/>
    <property type="match status" value="1"/>
</dbReference>
<dbReference type="InterPro" id="IPR001452">
    <property type="entry name" value="SH3_domain"/>
</dbReference>
<feature type="region of interest" description="Disordered" evidence="5">
    <location>
        <begin position="702"/>
        <end position="772"/>
    </location>
</feature>
<feature type="region of interest" description="Disordered" evidence="5">
    <location>
        <begin position="1"/>
        <end position="34"/>
    </location>
</feature>
<organism evidence="10 11">
    <name type="scientific">Dissophora globulifera</name>
    <dbReference type="NCBI Taxonomy" id="979702"/>
    <lineage>
        <taxon>Eukaryota</taxon>
        <taxon>Fungi</taxon>
        <taxon>Fungi incertae sedis</taxon>
        <taxon>Mucoromycota</taxon>
        <taxon>Mortierellomycotina</taxon>
        <taxon>Mortierellomycetes</taxon>
        <taxon>Mortierellales</taxon>
        <taxon>Mortierellaceae</taxon>
        <taxon>Dissophora</taxon>
    </lineage>
</organism>
<dbReference type="PROSITE" id="PS50009">
    <property type="entry name" value="RASGEF_CAT"/>
    <property type="match status" value="1"/>
</dbReference>
<dbReference type="InterPro" id="IPR036020">
    <property type="entry name" value="WW_dom_sf"/>
</dbReference>
<dbReference type="Pfam" id="PF00617">
    <property type="entry name" value="RasGEF"/>
    <property type="match status" value="1"/>
</dbReference>
<dbReference type="InterPro" id="IPR023578">
    <property type="entry name" value="Ras_GEF_dom_sf"/>
</dbReference>
<keyword evidence="11" id="KW-1185">Reference proteome</keyword>
<feature type="compositionally biased region" description="Polar residues" evidence="5">
    <location>
        <begin position="716"/>
        <end position="751"/>
    </location>
</feature>
<feature type="compositionally biased region" description="Polar residues" evidence="5">
    <location>
        <begin position="7"/>
        <end position="34"/>
    </location>
</feature>
<dbReference type="EMBL" id="JAAAIP010000120">
    <property type="protein sequence ID" value="KAG0325251.1"/>
    <property type="molecule type" value="Genomic_DNA"/>
</dbReference>
<feature type="domain" description="N-terminal Ras-GEF" evidence="9">
    <location>
        <begin position="824"/>
        <end position="957"/>
    </location>
</feature>
<feature type="domain" description="Ras-GEF" evidence="7">
    <location>
        <begin position="992"/>
        <end position="1229"/>
    </location>
</feature>
<dbReference type="SUPFAM" id="SSF51045">
    <property type="entry name" value="WW domain"/>
    <property type="match status" value="1"/>
</dbReference>
<dbReference type="SMART" id="SM00326">
    <property type="entry name" value="SH3"/>
    <property type="match status" value="1"/>
</dbReference>
<reference evidence="10" key="1">
    <citation type="journal article" date="2020" name="Fungal Divers.">
        <title>Resolving the Mortierellaceae phylogeny through synthesis of multi-gene phylogenetics and phylogenomics.</title>
        <authorList>
            <person name="Vandepol N."/>
            <person name="Liber J."/>
            <person name="Desiro A."/>
            <person name="Na H."/>
            <person name="Kennedy M."/>
            <person name="Barry K."/>
            <person name="Grigoriev I.V."/>
            <person name="Miller A.N."/>
            <person name="O'Donnell K."/>
            <person name="Stajich J.E."/>
            <person name="Bonito G."/>
        </authorList>
    </citation>
    <scope>NUCLEOTIDE SEQUENCE</scope>
    <source>
        <strain evidence="10">REB-010B</strain>
    </source>
</reference>